<dbReference type="EMBL" id="CAJVQB010018203">
    <property type="protein sequence ID" value="CAG8786895.1"/>
    <property type="molecule type" value="Genomic_DNA"/>
</dbReference>
<proteinExistence type="predicted"/>
<accession>A0ABN7VN33</accession>
<evidence type="ECO:0000256" key="1">
    <source>
        <dbReference type="SAM" id="MobiDB-lite"/>
    </source>
</evidence>
<feature type="compositionally biased region" description="Basic and acidic residues" evidence="1">
    <location>
        <begin position="22"/>
        <end position="48"/>
    </location>
</feature>
<gene>
    <name evidence="2" type="ORF">GMARGA_LOCUS20590</name>
</gene>
<feature type="region of interest" description="Disordered" evidence="1">
    <location>
        <begin position="1"/>
        <end position="48"/>
    </location>
</feature>
<organism evidence="2 3">
    <name type="scientific">Gigaspora margarita</name>
    <dbReference type="NCBI Taxonomy" id="4874"/>
    <lineage>
        <taxon>Eukaryota</taxon>
        <taxon>Fungi</taxon>
        <taxon>Fungi incertae sedis</taxon>
        <taxon>Mucoromycota</taxon>
        <taxon>Glomeromycotina</taxon>
        <taxon>Glomeromycetes</taxon>
        <taxon>Diversisporales</taxon>
        <taxon>Gigasporaceae</taxon>
        <taxon>Gigaspora</taxon>
    </lineage>
</organism>
<protein>
    <submittedName>
        <fullName evidence="2">10909_t:CDS:1</fullName>
    </submittedName>
</protein>
<name>A0ABN7VN33_GIGMA</name>
<feature type="compositionally biased region" description="Basic and acidic residues" evidence="1">
    <location>
        <begin position="1"/>
        <end position="11"/>
    </location>
</feature>
<evidence type="ECO:0000313" key="2">
    <source>
        <dbReference type="EMBL" id="CAG8786895.1"/>
    </source>
</evidence>
<comment type="caution">
    <text evidence="2">The sequence shown here is derived from an EMBL/GenBank/DDBJ whole genome shotgun (WGS) entry which is preliminary data.</text>
</comment>
<keyword evidence="3" id="KW-1185">Reference proteome</keyword>
<feature type="non-terminal residue" evidence="2">
    <location>
        <position position="1"/>
    </location>
</feature>
<dbReference type="Proteomes" id="UP000789901">
    <property type="component" value="Unassembled WGS sequence"/>
</dbReference>
<evidence type="ECO:0000313" key="3">
    <source>
        <dbReference type="Proteomes" id="UP000789901"/>
    </source>
</evidence>
<sequence length="71" mass="8194">DKTHEEDKNYSEGELMSQSEKSNLKEIITTEKSMEDNTESKDGKATHKTRLEITTTQGQETATTRVLYQWI</sequence>
<reference evidence="2 3" key="1">
    <citation type="submission" date="2021-06" db="EMBL/GenBank/DDBJ databases">
        <authorList>
            <person name="Kallberg Y."/>
            <person name="Tangrot J."/>
            <person name="Rosling A."/>
        </authorList>
    </citation>
    <scope>NUCLEOTIDE SEQUENCE [LARGE SCALE GENOMIC DNA]</scope>
    <source>
        <strain evidence="2 3">120-4 pot B 10/14</strain>
    </source>
</reference>